<dbReference type="Proteomes" id="UP000283523">
    <property type="component" value="Unassembled WGS sequence"/>
</dbReference>
<accession>A0A418MIX0</accession>
<keyword evidence="1" id="KW-0732">Signal</keyword>
<name>A0A418MIX0_9BACT</name>
<evidence type="ECO:0000256" key="1">
    <source>
        <dbReference type="SAM" id="SignalP"/>
    </source>
</evidence>
<evidence type="ECO:0008006" key="4">
    <source>
        <dbReference type="Google" id="ProtNLM"/>
    </source>
</evidence>
<dbReference type="EMBL" id="QXED01000001">
    <property type="protein sequence ID" value="RIV27415.1"/>
    <property type="molecule type" value="Genomic_DNA"/>
</dbReference>
<feature type="chain" id="PRO_5019396197" description="Outer membrane protein beta-barrel domain-containing protein" evidence="1">
    <location>
        <begin position="22"/>
        <end position="195"/>
    </location>
</feature>
<keyword evidence="3" id="KW-1185">Reference proteome</keyword>
<feature type="signal peptide" evidence="1">
    <location>
        <begin position="1"/>
        <end position="21"/>
    </location>
</feature>
<dbReference type="AlphaFoldDB" id="A0A418MIX0"/>
<protein>
    <recommendedName>
        <fullName evidence="4">Outer membrane protein beta-barrel domain-containing protein</fullName>
    </recommendedName>
</protein>
<reference evidence="2 3" key="1">
    <citation type="submission" date="2018-08" db="EMBL/GenBank/DDBJ databases">
        <title>Fibrisoma montanum sp. nov., isolated from Danxia mountain soil.</title>
        <authorList>
            <person name="Huang Y."/>
        </authorList>
    </citation>
    <scope>NUCLEOTIDE SEQUENCE [LARGE SCALE GENOMIC DNA]</scope>
    <source>
        <strain evidence="2 3">HYT19</strain>
    </source>
</reference>
<evidence type="ECO:0000313" key="3">
    <source>
        <dbReference type="Proteomes" id="UP000283523"/>
    </source>
</evidence>
<sequence length="195" mass="22386">MKKYYSILIAFLLLVSFRVQAQDSLQTFKSRSFRSIELKTGIGFGYPPQLYKIPINVVYQQNLKGGFSAIIYSEILHQSFSVPKLNYNASEFLFLQSLGIGRTIGNGRFNHGLYVLGGGRVYRTTLTLDESDFNQKSLVTRTVSPELGLMYNLKVGRKRFYYSTQLYFVLTPLKNFIEARHSLMMGVGYRLNSRK</sequence>
<organism evidence="2 3">
    <name type="scientific">Fibrisoma montanum</name>
    <dbReference type="NCBI Taxonomy" id="2305895"/>
    <lineage>
        <taxon>Bacteria</taxon>
        <taxon>Pseudomonadati</taxon>
        <taxon>Bacteroidota</taxon>
        <taxon>Cytophagia</taxon>
        <taxon>Cytophagales</taxon>
        <taxon>Spirosomataceae</taxon>
        <taxon>Fibrisoma</taxon>
    </lineage>
</organism>
<comment type="caution">
    <text evidence="2">The sequence shown here is derived from an EMBL/GenBank/DDBJ whole genome shotgun (WGS) entry which is preliminary data.</text>
</comment>
<dbReference type="RefSeq" id="WP_119666266.1">
    <property type="nucleotide sequence ID" value="NZ_QXED01000001.1"/>
</dbReference>
<evidence type="ECO:0000313" key="2">
    <source>
        <dbReference type="EMBL" id="RIV27415.1"/>
    </source>
</evidence>
<gene>
    <name evidence="2" type="ORF">DYU11_03670</name>
</gene>
<proteinExistence type="predicted"/>